<keyword evidence="8" id="KW-0411">Iron-sulfur</keyword>
<dbReference type="PANTHER" id="PTHR11670">
    <property type="entry name" value="ACONITASE/IRON-RESPONSIVE ELEMENT FAMILY MEMBER"/>
    <property type="match status" value="1"/>
</dbReference>
<proteinExistence type="inferred from homology"/>
<dbReference type="Gene3D" id="3.30.499.10">
    <property type="entry name" value="Aconitase, domain 3"/>
    <property type="match status" value="3"/>
</dbReference>
<comment type="similarity">
    <text evidence="3">Belongs to the aconitase/IPM isomerase family.</text>
</comment>
<dbReference type="NCBIfam" id="NF006757">
    <property type="entry name" value="PRK09277.1"/>
    <property type="match status" value="1"/>
</dbReference>
<dbReference type="InterPro" id="IPR015931">
    <property type="entry name" value="Acnase/IPM_dHydase_lsu_aba_1/3"/>
</dbReference>
<dbReference type="Gene3D" id="6.10.190.10">
    <property type="match status" value="1"/>
</dbReference>
<dbReference type="FunFam" id="3.20.19.10:FF:000001">
    <property type="entry name" value="Aconitate hydratase"/>
    <property type="match status" value="1"/>
</dbReference>
<dbReference type="RefSeq" id="WP_169455197.1">
    <property type="nucleotide sequence ID" value="NZ_CP051774.1"/>
</dbReference>
<evidence type="ECO:0000256" key="10">
    <source>
        <dbReference type="ARBA" id="ARBA00023501"/>
    </source>
</evidence>
<dbReference type="Pfam" id="PF00694">
    <property type="entry name" value="Aconitase_C"/>
    <property type="match status" value="1"/>
</dbReference>
<dbReference type="PRINTS" id="PR00415">
    <property type="entry name" value="ACONITASE"/>
</dbReference>
<dbReference type="EC" id="4.2.1.3" evidence="4"/>
<protein>
    <recommendedName>
        <fullName evidence="5">Aconitate hydratase A</fullName>
        <ecNumber evidence="4">4.2.1.3</ecNumber>
    </recommendedName>
    <alternativeName>
        <fullName evidence="12">Iron-responsive protein-like</fullName>
    </alternativeName>
    <alternativeName>
        <fullName evidence="11">RNA-binding protein</fullName>
    </alternativeName>
</protein>
<dbReference type="PROSITE" id="PS00450">
    <property type="entry name" value="ACONITASE_1"/>
    <property type="match status" value="1"/>
</dbReference>
<dbReference type="UniPathway" id="UPA00223">
    <property type="reaction ID" value="UER00718"/>
</dbReference>
<evidence type="ECO:0000259" key="14">
    <source>
        <dbReference type="Pfam" id="PF00694"/>
    </source>
</evidence>
<dbReference type="InterPro" id="IPR018136">
    <property type="entry name" value="Aconitase_4Fe-4S_BS"/>
</dbReference>
<name>A0A858RIQ3_9BACT</name>
<dbReference type="KEGG" id="luo:HHL09_13730"/>
<comment type="catalytic activity">
    <reaction evidence="10">
        <text>citrate = D-threo-isocitrate</text>
        <dbReference type="Rhea" id="RHEA:10336"/>
        <dbReference type="ChEBI" id="CHEBI:15562"/>
        <dbReference type="ChEBI" id="CHEBI:16947"/>
        <dbReference type="EC" id="4.2.1.3"/>
    </reaction>
</comment>
<keyword evidence="7" id="KW-0408">Iron</keyword>
<dbReference type="InterPro" id="IPR036008">
    <property type="entry name" value="Aconitase_4Fe-4S_dom"/>
</dbReference>
<organism evidence="15 16">
    <name type="scientific">Luteolibacter luteus</name>
    <dbReference type="NCBI Taxonomy" id="2728835"/>
    <lineage>
        <taxon>Bacteria</taxon>
        <taxon>Pseudomonadati</taxon>
        <taxon>Verrucomicrobiota</taxon>
        <taxon>Verrucomicrobiia</taxon>
        <taxon>Verrucomicrobiales</taxon>
        <taxon>Verrucomicrobiaceae</taxon>
        <taxon>Luteolibacter</taxon>
    </lineage>
</organism>
<dbReference type="InterPro" id="IPR000573">
    <property type="entry name" value="AconitaseA/IPMdHydase_ssu_swvl"/>
</dbReference>
<dbReference type="InterPro" id="IPR015928">
    <property type="entry name" value="Aconitase/3IPM_dehydase_swvl"/>
</dbReference>
<evidence type="ECO:0000256" key="5">
    <source>
        <dbReference type="ARBA" id="ARBA00019378"/>
    </source>
</evidence>
<accession>A0A858RIQ3</accession>
<dbReference type="AlphaFoldDB" id="A0A858RIQ3"/>
<dbReference type="GO" id="GO:0051536">
    <property type="term" value="F:iron-sulfur cluster binding"/>
    <property type="evidence" value="ECO:0007669"/>
    <property type="project" value="UniProtKB-KW"/>
</dbReference>
<evidence type="ECO:0000259" key="13">
    <source>
        <dbReference type="Pfam" id="PF00330"/>
    </source>
</evidence>
<dbReference type="SUPFAM" id="SSF52016">
    <property type="entry name" value="LeuD/IlvD-like"/>
    <property type="match status" value="1"/>
</dbReference>
<reference evidence="15 16" key="1">
    <citation type="submission" date="2020-04" db="EMBL/GenBank/DDBJ databases">
        <title>Luteolibacter sp. G-1-1-1 isolated from soil.</title>
        <authorList>
            <person name="Dahal R.H."/>
        </authorList>
    </citation>
    <scope>NUCLEOTIDE SEQUENCE [LARGE SCALE GENOMIC DNA]</scope>
    <source>
        <strain evidence="15 16">G-1-1-1</strain>
    </source>
</reference>
<dbReference type="Proteomes" id="UP000501812">
    <property type="component" value="Chromosome"/>
</dbReference>
<dbReference type="GO" id="GO:0006099">
    <property type="term" value="P:tricarboxylic acid cycle"/>
    <property type="evidence" value="ECO:0007669"/>
    <property type="project" value="UniProtKB-UniPathway"/>
</dbReference>
<dbReference type="EMBL" id="CP051774">
    <property type="protein sequence ID" value="QJE96797.1"/>
    <property type="molecule type" value="Genomic_DNA"/>
</dbReference>
<comment type="cofactor">
    <cofactor evidence="1">
        <name>[4Fe-4S] cluster</name>
        <dbReference type="ChEBI" id="CHEBI:49883"/>
    </cofactor>
</comment>
<evidence type="ECO:0000256" key="9">
    <source>
        <dbReference type="ARBA" id="ARBA00023239"/>
    </source>
</evidence>
<feature type="domain" description="Aconitase A/isopropylmalate dehydratase small subunit swivel" evidence="14">
    <location>
        <begin position="736"/>
        <end position="878"/>
    </location>
</feature>
<evidence type="ECO:0000256" key="4">
    <source>
        <dbReference type="ARBA" id="ARBA00012926"/>
    </source>
</evidence>
<dbReference type="Gene3D" id="3.20.19.10">
    <property type="entry name" value="Aconitase, domain 4"/>
    <property type="match status" value="1"/>
</dbReference>
<comment type="pathway">
    <text evidence="2">Carbohydrate metabolism; tricarboxylic acid cycle; isocitrate from oxaloacetate: step 2/2.</text>
</comment>
<feature type="domain" description="Aconitase/3-isopropylmalate dehydratase large subunit alpha/beta/alpha" evidence="13">
    <location>
        <begin position="71"/>
        <end position="609"/>
    </location>
</feature>
<evidence type="ECO:0000256" key="3">
    <source>
        <dbReference type="ARBA" id="ARBA00007185"/>
    </source>
</evidence>
<dbReference type="Pfam" id="PF00330">
    <property type="entry name" value="Aconitase"/>
    <property type="match status" value="1"/>
</dbReference>
<dbReference type="GO" id="GO:0046872">
    <property type="term" value="F:metal ion binding"/>
    <property type="evidence" value="ECO:0007669"/>
    <property type="project" value="UniProtKB-KW"/>
</dbReference>
<evidence type="ECO:0000256" key="12">
    <source>
        <dbReference type="ARBA" id="ARBA00031977"/>
    </source>
</evidence>
<keyword evidence="16" id="KW-1185">Reference proteome</keyword>
<keyword evidence="6" id="KW-0479">Metal-binding</keyword>
<evidence type="ECO:0000256" key="1">
    <source>
        <dbReference type="ARBA" id="ARBA00001966"/>
    </source>
</evidence>
<keyword evidence="9" id="KW-0456">Lyase</keyword>
<evidence type="ECO:0000256" key="8">
    <source>
        <dbReference type="ARBA" id="ARBA00023014"/>
    </source>
</evidence>
<evidence type="ECO:0000256" key="7">
    <source>
        <dbReference type="ARBA" id="ARBA00023004"/>
    </source>
</evidence>
<dbReference type="SUPFAM" id="SSF53732">
    <property type="entry name" value="Aconitase iron-sulfur domain"/>
    <property type="match status" value="1"/>
</dbReference>
<gene>
    <name evidence="15" type="ORF">HHL09_13730</name>
</gene>
<dbReference type="PROSITE" id="PS01244">
    <property type="entry name" value="ACONITASE_2"/>
    <property type="match status" value="1"/>
</dbReference>
<dbReference type="FunFam" id="3.30.499.10:FF:000002">
    <property type="entry name" value="Aconitate hydratase"/>
    <property type="match status" value="1"/>
</dbReference>
<dbReference type="NCBIfam" id="NF009520">
    <property type="entry name" value="PRK12881.1"/>
    <property type="match status" value="1"/>
</dbReference>
<dbReference type="GO" id="GO:0003994">
    <property type="term" value="F:aconitate hydratase activity"/>
    <property type="evidence" value="ECO:0007669"/>
    <property type="project" value="UniProtKB-EC"/>
</dbReference>
<dbReference type="InterPro" id="IPR001030">
    <property type="entry name" value="Acoase/IPM_deHydtase_lsu_aba"/>
</dbReference>
<sequence>MDTLRTFQTGSGAEGKFYSLPALAEQGFPNLSKLPVSIRIVLESVLRCVDGRKVTEKDVANLANYNAKTPGEYEIPFTVARIVLQDFTGVPLLVDVAAMRDAAVKRGAAPEKIEPLVPVDLVVDHSVQVDFAGSQLSLDRNMAIEFIRNRERYEFLKWGQQAFETFSVVPPGIGIVHQVNLEFLAKGVLEKGGVFYPDTLVGTDSHTTMINGLGVVGWGVGGIEAEAGMLGQPVTFLVPEVVGVYLHGDLKEGVTATDLTLRITQLLRKHGVVGKFVEFHGPGAKALSLPDRGTIANMAPEYGATMGFFPVDEETIAYMRGTGRSEELCTTVENYYKAQGLFGIPDKGECEYTDLLELDLSTIVPSVAGPKRPQDRIDVAALRESFDTLFSAPVSAGGFGLPAEAREKRVTLSMREKAGVSVDSLLATDGNHKPFEGGPRNEVEMVANRPTPDSVDPDLFPDGPVDLELAHGSILIAAITSCTNTSNPSVMIAAGLVAKKANALGLTVAPYVKTSLAPGSRVVTDYFEATGLQKELDQLGFQTVGYGCTTCIGNSGPLHPSIEGAIKEGDLVCASVLSGNRNFEARVHGSIKANFLMSPPLVVAYALAGRVDLDLSTEPIGNDKAGNPVFLKDVWPSHEEVKEQLAAALKPAVYQKLYGDLDSANPKWKEISGTTGATYSWDEKSTYIQSPPFFEGGATEVGDLLNARPLGIFGDSVTTDHISPAGSIKATSPAGKYLLENGVEKAEFNSYGARRGNDRVMTRGTFANVRIKNLMCPGIEGGYTQYFGEKEVSAPDATIEAVAGAKPTFIYDASMAYQADGTKLIIIGGEDYGMGSSRDWAAKGTRLLGVSAVVTKSFERIHRSNLIGMGVLPLNFINKDDYDKVKGLADARFDITGIGGELKPMQDALLIAHLPDHSRIEIPLKVRLDTPAEVDYYLAGGILPYVLDQILEG</sequence>
<evidence type="ECO:0000256" key="11">
    <source>
        <dbReference type="ARBA" id="ARBA00031081"/>
    </source>
</evidence>
<evidence type="ECO:0000256" key="6">
    <source>
        <dbReference type="ARBA" id="ARBA00022723"/>
    </source>
</evidence>
<evidence type="ECO:0000313" key="16">
    <source>
        <dbReference type="Proteomes" id="UP000501812"/>
    </source>
</evidence>
<evidence type="ECO:0000313" key="15">
    <source>
        <dbReference type="EMBL" id="QJE96797.1"/>
    </source>
</evidence>
<evidence type="ECO:0000256" key="2">
    <source>
        <dbReference type="ARBA" id="ARBA00004717"/>
    </source>
</evidence>
<dbReference type="InterPro" id="IPR006249">
    <property type="entry name" value="Aconitase/IRP2"/>
</dbReference>